<dbReference type="AlphaFoldDB" id="A0A6A4IDC4"/>
<keyword evidence="1" id="KW-0812">Transmembrane</keyword>
<evidence type="ECO:0000256" key="1">
    <source>
        <dbReference type="SAM" id="Phobius"/>
    </source>
</evidence>
<sequence>MITAPLKDGAIAPLEDGAIAPLDRKHNGAIAPGSYVLRVLLSFMVTLVYLQQLVSLQIPVFIFFVISTNLRIELAIVRRMVLRWFSLFIPPLVPIAIYRRGFAGLDQHYKIGTSTACTAFASEEFTVPKVLFGSRRLRGRMECVGPDL</sequence>
<keyword evidence="1" id="KW-1133">Transmembrane helix</keyword>
<gene>
    <name evidence="2" type="ORF">BT96DRAFT_933496</name>
</gene>
<evidence type="ECO:0000313" key="2">
    <source>
        <dbReference type="EMBL" id="KAE9407137.1"/>
    </source>
</evidence>
<dbReference type="EMBL" id="ML769397">
    <property type="protein sequence ID" value="KAE9407137.1"/>
    <property type="molecule type" value="Genomic_DNA"/>
</dbReference>
<name>A0A6A4IDC4_9AGAR</name>
<reference evidence="2" key="1">
    <citation type="journal article" date="2019" name="Environ. Microbiol.">
        <title>Fungal ecological strategies reflected in gene transcription - a case study of two litter decomposers.</title>
        <authorList>
            <person name="Barbi F."/>
            <person name="Kohler A."/>
            <person name="Barry K."/>
            <person name="Baskaran P."/>
            <person name="Daum C."/>
            <person name="Fauchery L."/>
            <person name="Ihrmark K."/>
            <person name="Kuo A."/>
            <person name="LaButti K."/>
            <person name="Lipzen A."/>
            <person name="Morin E."/>
            <person name="Grigoriev I.V."/>
            <person name="Henrissat B."/>
            <person name="Lindahl B."/>
            <person name="Martin F."/>
        </authorList>
    </citation>
    <scope>NUCLEOTIDE SEQUENCE</scope>
    <source>
        <strain evidence="2">JB14</strain>
    </source>
</reference>
<organism evidence="2 3">
    <name type="scientific">Gymnopus androsaceus JB14</name>
    <dbReference type="NCBI Taxonomy" id="1447944"/>
    <lineage>
        <taxon>Eukaryota</taxon>
        <taxon>Fungi</taxon>
        <taxon>Dikarya</taxon>
        <taxon>Basidiomycota</taxon>
        <taxon>Agaricomycotina</taxon>
        <taxon>Agaricomycetes</taxon>
        <taxon>Agaricomycetidae</taxon>
        <taxon>Agaricales</taxon>
        <taxon>Marasmiineae</taxon>
        <taxon>Omphalotaceae</taxon>
        <taxon>Gymnopus</taxon>
    </lineage>
</organism>
<accession>A0A6A4IDC4</accession>
<dbReference type="Proteomes" id="UP000799118">
    <property type="component" value="Unassembled WGS sequence"/>
</dbReference>
<proteinExistence type="predicted"/>
<evidence type="ECO:0000313" key="3">
    <source>
        <dbReference type="Proteomes" id="UP000799118"/>
    </source>
</evidence>
<protein>
    <submittedName>
        <fullName evidence="2">Uncharacterized protein</fullName>
    </submittedName>
</protein>
<feature type="transmembrane region" description="Helical" evidence="1">
    <location>
        <begin position="56"/>
        <end position="77"/>
    </location>
</feature>
<keyword evidence="1" id="KW-0472">Membrane</keyword>
<keyword evidence="3" id="KW-1185">Reference proteome</keyword>